<dbReference type="Proteomes" id="UP000053477">
    <property type="component" value="Unassembled WGS sequence"/>
</dbReference>
<reference evidence="1 2" key="1">
    <citation type="submission" date="2015-04" db="EMBL/GenBank/DDBJ databases">
        <title>Complete genome sequence of Schizopora paradoxa KUC8140, a cosmopolitan wood degrader in East Asia.</title>
        <authorList>
            <consortium name="DOE Joint Genome Institute"/>
            <person name="Min B."/>
            <person name="Park H."/>
            <person name="Jang Y."/>
            <person name="Kim J.-J."/>
            <person name="Kim K.H."/>
            <person name="Pangilinan J."/>
            <person name="Lipzen A."/>
            <person name="Riley R."/>
            <person name="Grigoriev I.V."/>
            <person name="Spatafora J.W."/>
            <person name="Choi I.-G."/>
        </authorList>
    </citation>
    <scope>NUCLEOTIDE SEQUENCE [LARGE SCALE GENOMIC DNA]</scope>
    <source>
        <strain evidence="1 2">KUC8140</strain>
    </source>
</reference>
<dbReference type="EMBL" id="KQ085886">
    <property type="protein sequence ID" value="KLO19541.1"/>
    <property type="molecule type" value="Genomic_DNA"/>
</dbReference>
<dbReference type="OrthoDB" id="3256525at2759"/>
<protein>
    <recommendedName>
        <fullName evidence="3">F-box domain-containing protein</fullName>
    </recommendedName>
</protein>
<evidence type="ECO:0008006" key="3">
    <source>
        <dbReference type="Google" id="ProtNLM"/>
    </source>
</evidence>
<dbReference type="AlphaFoldDB" id="A0A0H2SR52"/>
<organism evidence="1 2">
    <name type="scientific">Schizopora paradoxa</name>
    <dbReference type="NCBI Taxonomy" id="27342"/>
    <lineage>
        <taxon>Eukaryota</taxon>
        <taxon>Fungi</taxon>
        <taxon>Dikarya</taxon>
        <taxon>Basidiomycota</taxon>
        <taxon>Agaricomycotina</taxon>
        <taxon>Agaricomycetes</taxon>
        <taxon>Hymenochaetales</taxon>
        <taxon>Schizoporaceae</taxon>
        <taxon>Schizopora</taxon>
    </lineage>
</organism>
<evidence type="ECO:0000313" key="1">
    <source>
        <dbReference type="EMBL" id="KLO19541.1"/>
    </source>
</evidence>
<evidence type="ECO:0000313" key="2">
    <source>
        <dbReference type="Proteomes" id="UP000053477"/>
    </source>
</evidence>
<sequence length="428" mass="49358">MALLPDEIWQWIFYLATDHLARREWDDGPMEIPPFDIFRKDADSASADEALTVKVSIFLVCKKWQTLSAKFLFEDIRIRQGSYALAQKLEQPLIPSSDNTAGAYVRRIVIPVDMSGNWPKTLEANARRIMMACPNTLILARRMESFRARYARRRNFTKIAIDDVQMPRLRRVDWNNAPALHYDRGVQGFPTFIWSLPALEILSVSDYVEGHESHYGKRFPWCLKSKVNAMDSTSLSTIHTLRLESRVNNDFVTDVLEKRLLSVRHLIINFPQGHTFRSSLFNAIGPQLQVVELATRPPVLIYDLEFNYDDMFWKDILSACPNLRSFHSHILYFPTSTESQSAKSESLKELKLLMRTEDNDKGQLGPKKHAIYDNLLSTIKLRSRYPLLDRVELHGSGWSSIYKESLCDDLKRAAVECHVSLSFESVDL</sequence>
<name>A0A0H2SR52_9AGAM</name>
<accession>A0A0H2SR52</accession>
<dbReference type="InParanoid" id="A0A0H2SR52"/>
<proteinExistence type="predicted"/>
<keyword evidence="2" id="KW-1185">Reference proteome</keyword>
<gene>
    <name evidence="1" type="ORF">SCHPADRAFT_992780</name>
</gene>